<dbReference type="EMBL" id="JAAXPC010000003">
    <property type="protein sequence ID" value="NKY01288.1"/>
    <property type="molecule type" value="Genomic_DNA"/>
</dbReference>
<dbReference type="PROSITE" id="PS51186">
    <property type="entry name" value="GNAT"/>
    <property type="match status" value="1"/>
</dbReference>
<keyword evidence="1 3" id="KW-0808">Transferase</keyword>
<name>A0A846WIE2_9ACTN</name>
<feature type="domain" description="N-acetyltransferase" evidence="2">
    <location>
        <begin position="5"/>
        <end position="160"/>
    </location>
</feature>
<dbReference type="InterPro" id="IPR000182">
    <property type="entry name" value="GNAT_dom"/>
</dbReference>
<reference evidence="3 4" key="1">
    <citation type="submission" date="2020-04" db="EMBL/GenBank/DDBJ databases">
        <title>MicrobeNet Type strains.</title>
        <authorList>
            <person name="Nicholson A.C."/>
        </authorList>
    </citation>
    <scope>NUCLEOTIDE SEQUENCE [LARGE SCALE GENOMIC DNA]</scope>
    <source>
        <strain evidence="3 4">ATCC BAA-14</strain>
    </source>
</reference>
<dbReference type="RefSeq" id="WP_006372241.1">
    <property type="nucleotide sequence ID" value="NZ_CP073075.1"/>
</dbReference>
<evidence type="ECO:0000313" key="4">
    <source>
        <dbReference type="Proteomes" id="UP000563898"/>
    </source>
</evidence>
<dbReference type="AlphaFoldDB" id="A0A846WIE2"/>
<dbReference type="GO" id="GO:0008080">
    <property type="term" value="F:N-acetyltransferase activity"/>
    <property type="evidence" value="ECO:0007669"/>
    <property type="project" value="InterPro"/>
</dbReference>
<dbReference type="Pfam" id="PF00583">
    <property type="entry name" value="Acetyltransf_1"/>
    <property type="match status" value="1"/>
</dbReference>
<dbReference type="PANTHER" id="PTHR13947:SF37">
    <property type="entry name" value="LD18367P"/>
    <property type="match status" value="1"/>
</dbReference>
<dbReference type="InterPro" id="IPR016181">
    <property type="entry name" value="Acyl_CoA_acyltransferase"/>
</dbReference>
<dbReference type="Gene3D" id="3.40.630.30">
    <property type="match status" value="1"/>
</dbReference>
<protein>
    <submittedName>
        <fullName evidence="3">GNAT family N-acetyltransferase</fullName>
    </submittedName>
</protein>
<dbReference type="CDD" id="cd04301">
    <property type="entry name" value="NAT_SF"/>
    <property type="match status" value="1"/>
</dbReference>
<dbReference type="Proteomes" id="UP000563898">
    <property type="component" value="Unassembled WGS sequence"/>
</dbReference>
<dbReference type="SUPFAM" id="SSF55729">
    <property type="entry name" value="Acyl-CoA N-acyltransferases (Nat)"/>
    <property type="match status" value="1"/>
</dbReference>
<evidence type="ECO:0000256" key="1">
    <source>
        <dbReference type="ARBA" id="ARBA00022679"/>
    </source>
</evidence>
<comment type="caution">
    <text evidence="3">The sequence shown here is derived from an EMBL/GenBank/DDBJ whole genome shotgun (WGS) entry which is preliminary data.</text>
</comment>
<dbReference type="PANTHER" id="PTHR13947">
    <property type="entry name" value="GNAT FAMILY N-ACETYLTRANSFERASE"/>
    <property type="match status" value="1"/>
</dbReference>
<evidence type="ECO:0000259" key="2">
    <source>
        <dbReference type="PROSITE" id="PS51186"/>
    </source>
</evidence>
<sequence length="160" mass="17558">MAEATMISECTSPTDVAVLRWAWARETAPEIPAWSADAEFVTEVERWMTAPHRSVWTAVTEVVAADRTTSAAVGMVCLTEYTRMPSPRSVAAGSWGYLGHLFVAAEHRGRGIGHDLIEAVLRFADARGYTKVVLSPTSKSVPLYARCGFSTDNDLMVRYC</sequence>
<gene>
    <name evidence="3" type="ORF">HGA05_06850</name>
</gene>
<organism evidence="3 4">
    <name type="scientific">Gordonia polyisoprenivorans</name>
    <dbReference type="NCBI Taxonomy" id="84595"/>
    <lineage>
        <taxon>Bacteria</taxon>
        <taxon>Bacillati</taxon>
        <taxon>Actinomycetota</taxon>
        <taxon>Actinomycetes</taxon>
        <taxon>Mycobacteriales</taxon>
        <taxon>Gordoniaceae</taxon>
        <taxon>Gordonia</taxon>
    </lineage>
</organism>
<proteinExistence type="predicted"/>
<accession>A0A846WIE2</accession>
<dbReference type="InterPro" id="IPR050769">
    <property type="entry name" value="NAT_camello-type"/>
</dbReference>
<evidence type="ECO:0000313" key="3">
    <source>
        <dbReference type="EMBL" id="NKY01288.1"/>
    </source>
</evidence>